<dbReference type="GO" id="GO:0016746">
    <property type="term" value="F:acyltransferase activity"/>
    <property type="evidence" value="ECO:0007669"/>
    <property type="project" value="InterPro"/>
</dbReference>
<evidence type="ECO:0000313" key="1">
    <source>
        <dbReference type="EMBL" id="OZY87474.1"/>
    </source>
</evidence>
<evidence type="ECO:0008006" key="3">
    <source>
        <dbReference type="Google" id="ProtNLM"/>
    </source>
</evidence>
<proteinExistence type="predicted"/>
<accession>A0A266QC47</accession>
<keyword evidence="2" id="KW-1185">Reference proteome</keyword>
<name>A0A266QC47_9GAMM</name>
<dbReference type="AlphaFoldDB" id="A0A266QC47"/>
<dbReference type="Proteomes" id="UP000216101">
    <property type="component" value="Unassembled WGS sequence"/>
</dbReference>
<comment type="caution">
    <text evidence="1">The sequence shown here is derived from an EMBL/GenBank/DDBJ whole genome shotgun (WGS) entry which is preliminary data.</text>
</comment>
<dbReference type="InterPro" id="IPR016039">
    <property type="entry name" value="Thiolase-like"/>
</dbReference>
<dbReference type="RefSeq" id="WP_094984877.1">
    <property type="nucleotide sequence ID" value="NZ_NHNI01000001.1"/>
</dbReference>
<evidence type="ECO:0000313" key="2">
    <source>
        <dbReference type="Proteomes" id="UP000216101"/>
    </source>
</evidence>
<reference evidence="2" key="1">
    <citation type="submission" date="2017-05" db="EMBL/GenBank/DDBJ databases">
        <authorList>
            <person name="Barney B.M."/>
        </authorList>
    </citation>
    <scope>NUCLEOTIDE SEQUENCE [LARGE SCALE GENOMIC DNA]</scope>
    <source>
        <strain evidence="2">PSBB022</strain>
    </source>
</reference>
<protein>
    <recommendedName>
        <fullName evidence="3">Beta-ketoacyl synthase N-terminal domain-containing protein</fullName>
    </recommendedName>
</protein>
<sequence length="353" mass="38486">MSSPLLYIAGMGMITPLGPSVATTVAAVNAGISAYQQSRYTTAAGDAITMAEVPTAIFDDFDAEIDEGESYNEQYDHMIKMAIVALEETCCNQSIEQPIPLVLAMPELDISPAIKHSLLVRNLAKNCAHWISPALTRVCHSGRAAGMECIEFAFKYLCDKYDRILVGGSDSHSDYARLTLLDDMGRLLTIGSADSFAPGEAASFLLLTRHPELAQVRNGHIIKLYQPGIAEEPGHLFSKETYRGEGLDQAFKKAIALHTENRLHSIYSSMNGENHWAKEYGVAYLRNKAAFADPVRVEHPADCYGDLGAATATTLIALAVEHLHSHKNVYKHLVYSSSDTAMRAALIVEKVAV</sequence>
<dbReference type="EMBL" id="NHNI01000001">
    <property type="protein sequence ID" value="OZY87474.1"/>
    <property type="molecule type" value="Genomic_DNA"/>
</dbReference>
<dbReference type="SUPFAM" id="SSF53901">
    <property type="entry name" value="Thiolase-like"/>
    <property type="match status" value="1"/>
</dbReference>
<gene>
    <name evidence="1" type="ORF">CBP51_11015</name>
</gene>
<organism evidence="1 2">
    <name type="scientific">Cellvibrio mixtus</name>
    <dbReference type="NCBI Taxonomy" id="39650"/>
    <lineage>
        <taxon>Bacteria</taxon>
        <taxon>Pseudomonadati</taxon>
        <taxon>Pseudomonadota</taxon>
        <taxon>Gammaproteobacteria</taxon>
        <taxon>Cellvibrionales</taxon>
        <taxon>Cellvibrionaceae</taxon>
        <taxon>Cellvibrio</taxon>
    </lineage>
</organism>